<keyword evidence="3" id="KW-1185">Reference proteome</keyword>
<accession>A0A2J6T588</accession>
<dbReference type="RefSeq" id="XP_024735090.1">
    <property type="nucleotide sequence ID" value="XM_024872823.1"/>
</dbReference>
<organism evidence="2 3">
    <name type="scientific">Hyaloscypha bicolor E</name>
    <dbReference type="NCBI Taxonomy" id="1095630"/>
    <lineage>
        <taxon>Eukaryota</taxon>
        <taxon>Fungi</taxon>
        <taxon>Dikarya</taxon>
        <taxon>Ascomycota</taxon>
        <taxon>Pezizomycotina</taxon>
        <taxon>Leotiomycetes</taxon>
        <taxon>Helotiales</taxon>
        <taxon>Hyaloscyphaceae</taxon>
        <taxon>Hyaloscypha</taxon>
        <taxon>Hyaloscypha bicolor</taxon>
    </lineage>
</organism>
<proteinExistence type="predicted"/>
<name>A0A2J6T588_9HELO</name>
<dbReference type="EMBL" id="KZ613828">
    <property type="protein sequence ID" value="PMD58186.1"/>
    <property type="molecule type" value="Genomic_DNA"/>
</dbReference>
<sequence length="170" mass="18178">MDLANTEHGSRSQSIVRPARSSSNADPPPPGIVTWMPLALSMPDVGSVARASCSYSHDYSGRASLPRRAPLFIVLPGQSLASYILHLHLPSPPSVAHLPLATCSLLLAPCSPAHLLTFSPSLLHTQYTQLYLDAPPSLFPEACSCPSQVCSQQHLQAQFLLRFSVKGTGP</sequence>
<gene>
    <name evidence="2" type="ORF">K444DRAFT_439008</name>
</gene>
<feature type="compositionally biased region" description="Polar residues" evidence="1">
    <location>
        <begin position="11"/>
        <end position="25"/>
    </location>
</feature>
<dbReference type="Proteomes" id="UP000235371">
    <property type="component" value="Unassembled WGS sequence"/>
</dbReference>
<evidence type="ECO:0000313" key="2">
    <source>
        <dbReference type="EMBL" id="PMD58186.1"/>
    </source>
</evidence>
<protein>
    <submittedName>
        <fullName evidence="2">Uncharacterized protein</fullName>
    </submittedName>
</protein>
<evidence type="ECO:0000256" key="1">
    <source>
        <dbReference type="SAM" id="MobiDB-lite"/>
    </source>
</evidence>
<reference evidence="2 3" key="1">
    <citation type="submission" date="2016-04" db="EMBL/GenBank/DDBJ databases">
        <title>A degradative enzymes factory behind the ericoid mycorrhizal symbiosis.</title>
        <authorList>
            <consortium name="DOE Joint Genome Institute"/>
            <person name="Martino E."/>
            <person name="Morin E."/>
            <person name="Grelet G."/>
            <person name="Kuo A."/>
            <person name="Kohler A."/>
            <person name="Daghino S."/>
            <person name="Barry K."/>
            <person name="Choi C."/>
            <person name="Cichocki N."/>
            <person name="Clum A."/>
            <person name="Copeland A."/>
            <person name="Hainaut M."/>
            <person name="Haridas S."/>
            <person name="Labutti K."/>
            <person name="Lindquist E."/>
            <person name="Lipzen A."/>
            <person name="Khouja H.-R."/>
            <person name="Murat C."/>
            <person name="Ohm R."/>
            <person name="Olson A."/>
            <person name="Spatafora J."/>
            <person name="Veneault-Fourrey C."/>
            <person name="Henrissat B."/>
            <person name="Grigoriev I."/>
            <person name="Martin F."/>
            <person name="Perotto S."/>
        </authorList>
    </citation>
    <scope>NUCLEOTIDE SEQUENCE [LARGE SCALE GENOMIC DNA]</scope>
    <source>
        <strain evidence="2 3">E</strain>
    </source>
</reference>
<dbReference type="GeneID" id="36580903"/>
<dbReference type="AlphaFoldDB" id="A0A2J6T588"/>
<dbReference type="InParanoid" id="A0A2J6T588"/>
<feature type="region of interest" description="Disordered" evidence="1">
    <location>
        <begin position="1"/>
        <end position="28"/>
    </location>
</feature>
<evidence type="ECO:0000313" key="3">
    <source>
        <dbReference type="Proteomes" id="UP000235371"/>
    </source>
</evidence>